<dbReference type="GeneID" id="66074082"/>
<evidence type="ECO:0000313" key="2">
    <source>
        <dbReference type="Proteomes" id="UP001049176"/>
    </source>
</evidence>
<name>A0A9P8ADU5_9AGAR</name>
<dbReference type="EMBL" id="CM032182">
    <property type="protein sequence ID" value="KAG7097680.1"/>
    <property type="molecule type" value="Genomic_DNA"/>
</dbReference>
<sequence>MDCFPPELVAHICSLACTDNGATVKSLALASKYLAQVCSPMHYQSLSIISHEDVARLGVKLSVHPEHLRRIFHIHFSLPFPDHGRLHKDIEDVIHLLLLAASSIETLTFTSPNVMATPTVISRMFRIPMPRLSELSIHGFYPLPNPKTIHMPLLERLHLSGNRNPHGFLRTVKDSFPHITHLRLSGLSMAVSFARELESHLKIYHSGGSCVSLRAAQDENTSPVLPSENYWPDSLLVPSHLPARLQYLVIQPETRQGCMVTTNNAKRDASMMETLLTCVDAHARWLKQVGKSASFNITLREGVHGSENEEKSPCFLLYEDWLNRLMGGPGCWEM</sequence>
<organism evidence="1 2">
    <name type="scientific">Marasmius oreades</name>
    <name type="common">fairy-ring Marasmius</name>
    <dbReference type="NCBI Taxonomy" id="181124"/>
    <lineage>
        <taxon>Eukaryota</taxon>
        <taxon>Fungi</taxon>
        <taxon>Dikarya</taxon>
        <taxon>Basidiomycota</taxon>
        <taxon>Agaricomycotina</taxon>
        <taxon>Agaricomycetes</taxon>
        <taxon>Agaricomycetidae</taxon>
        <taxon>Agaricales</taxon>
        <taxon>Marasmiineae</taxon>
        <taxon>Marasmiaceae</taxon>
        <taxon>Marasmius</taxon>
    </lineage>
</organism>
<evidence type="ECO:0008006" key="3">
    <source>
        <dbReference type="Google" id="ProtNLM"/>
    </source>
</evidence>
<dbReference type="Proteomes" id="UP001049176">
    <property type="component" value="Chromosome 2"/>
</dbReference>
<accession>A0A9P8ADU5</accession>
<dbReference type="KEGG" id="more:E1B28_005006"/>
<protein>
    <recommendedName>
        <fullName evidence="3">F-box domain-containing protein</fullName>
    </recommendedName>
</protein>
<dbReference type="SUPFAM" id="SSF52047">
    <property type="entry name" value="RNI-like"/>
    <property type="match status" value="1"/>
</dbReference>
<dbReference type="RefSeq" id="XP_043014150.1">
    <property type="nucleotide sequence ID" value="XM_043149544.1"/>
</dbReference>
<keyword evidence="2" id="KW-1185">Reference proteome</keyword>
<dbReference type="AlphaFoldDB" id="A0A9P8ADU5"/>
<dbReference type="OrthoDB" id="3256367at2759"/>
<gene>
    <name evidence="1" type="ORF">E1B28_005006</name>
</gene>
<reference evidence="1" key="1">
    <citation type="journal article" date="2021" name="Genome Biol. Evol.">
        <title>The assembled and annotated genome of the fairy-ring fungus Marasmius oreades.</title>
        <authorList>
            <person name="Hiltunen M."/>
            <person name="Ament-Velasquez S.L."/>
            <person name="Johannesson H."/>
        </authorList>
    </citation>
    <scope>NUCLEOTIDE SEQUENCE</scope>
    <source>
        <strain evidence="1">03SP1</strain>
    </source>
</reference>
<proteinExistence type="predicted"/>
<comment type="caution">
    <text evidence="1">The sequence shown here is derived from an EMBL/GenBank/DDBJ whole genome shotgun (WGS) entry which is preliminary data.</text>
</comment>
<evidence type="ECO:0000313" key="1">
    <source>
        <dbReference type="EMBL" id="KAG7097680.1"/>
    </source>
</evidence>